<dbReference type="EMBL" id="AJWY01006930">
    <property type="protein sequence ID" value="EKC65474.1"/>
    <property type="molecule type" value="Genomic_DNA"/>
</dbReference>
<comment type="caution">
    <text evidence="1">The sequence shown here is derived from an EMBL/GenBank/DDBJ whole genome shotgun (WGS) entry which is preliminary data.</text>
</comment>
<accession>K1TDK0</accession>
<dbReference type="AlphaFoldDB" id="K1TDK0"/>
<reference evidence="1" key="1">
    <citation type="journal article" date="2013" name="Environ. Microbiol.">
        <title>Microbiota from the distal guts of lean and obese adolescents exhibit partial functional redundancy besides clear differences in community structure.</title>
        <authorList>
            <person name="Ferrer M."/>
            <person name="Ruiz A."/>
            <person name="Lanza F."/>
            <person name="Haange S.B."/>
            <person name="Oberbach A."/>
            <person name="Till H."/>
            <person name="Bargiela R."/>
            <person name="Campoy C."/>
            <person name="Segura M.T."/>
            <person name="Richter M."/>
            <person name="von Bergen M."/>
            <person name="Seifert J."/>
            <person name="Suarez A."/>
        </authorList>
    </citation>
    <scope>NUCLEOTIDE SEQUENCE</scope>
</reference>
<organism evidence="1">
    <name type="scientific">human gut metagenome</name>
    <dbReference type="NCBI Taxonomy" id="408170"/>
    <lineage>
        <taxon>unclassified sequences</taxon>
        <taxon>metagenomes</taxon>
        <taxon>organismal metagenomes</taxon>
    </lineage>
</organism>
<sequence>RPSTGFSNVYTNAGHIRNSGFEFTAAWNKSFSDWNIGIRLNGSTLKNEAIEVGDPIFSKSGSAQDGDNWDNHSITQNGYPVGSYYGWKVEGIFRTQAEIDEMNRLAVEKGVESGVYQDKTTQPGDYKFVDLNGDGQITDADRTVIGNGYPKFTYGMNLTASWKNFDFSMNLY</sequence>
<dbReference type="SUPFAM" id="SSF56935">
    <property type="entry name" value="Porins"/>
    <property type="match status" value="1"/>
</dbReference>
<name>K1TDK0_9ZZZZ</name>
<proteinExistence type="predicted"/>
<protein>
    <submittedName>
        <fullName evidence="1">TonB-dependent outer membrane receptor</fullName>
    </submittedName>
</protein>
<feature type="non-terminal residue" evidence="1">
    <location>
        <position position="172"/>
    </location>
</feature>
<keyword evidence="1" id="KW-0675">Receptor</keyword>
<gene>
    <name evidence="1" type="ORF">LEA_10303</name>
</gene>
<evidence type="ECO:0000313" key="1">
    <source>
        <dbReference type="EMBL" id="EKC65474.1"/>
    </source>
</evidence>
<feature type="non-terminal residue" evidence="1">
    <location>
        <position position="1"/>
    </location>
</feature>